<feature type="signal peptide" evidence="8">
    <location>
        <begin position="1"/>
        <end position="23"/>
    </location>
</feature>
<dbReference type="InterPro" id="IPR013151">
    <property type="entry name" value="Immunoglobulin_dom"/>
</dbReference>
<dbReference type="GO" id="GO:0098632">
    <property type="term" value="F:cell-cell adhesion mediator activity"/>
    <property type="evidence" value="ECO:0007669"/>
    <property type="project" value="TreeGrafter"/>
</dbReference>
<dbReference type="FunFam" id="2.60.40.10:FF:000032">
    <property type="entry name" value="palladin isoform X1"/>
    <property type="match status" value="1"/>
</dbReference>
<evidence type="ECO:0000256" key="8">
    <source>
        <dbReference type="SAM" id="SignalP"/>
    </source>
</evidence>
<dbReference type="InterPro" id="IPR036179">
    <property type="entry name" value="Ig-like_dom_sf"/>
</dbReference>
<protein>
    <submittedName>
        <fullName evidence="11">Ig-like domain-containing protein</fullName>
    </submittedName>
</protein>
<feature type="chain" id="PRO_5037733558" evidence="8">
    <location>
        <begin position="24"/>
        <end position="1047"/>
    </location>
</feature>
<evidence type="ECO:0000256" key="6">
    <source>
        <dbReference type="ARBA" id="ARBA00023180"/>
    </source>
</evidence>
<dbReference type="Proteomes" id="UP000887560">
    <property type="component" value="Unplaced"/>
</dbReference>
<dbReference type="WBParaSite" id="scf7180000423116.g10248">
    <property type="protein sequence ID" value="scf7180000423116.g10248"/>
    <property type="gene ID" value="scf7180000423116.g10248"/>
</dbReference>
<dbReference type="Gene3D" id="2.60.40.10">
    <property type="entry name" value="Immunoglobulins"/>
    <property type="match status" value="7"/>
</dbReference>
<dbReference type="InterPro" id="IPR007110">
    <property type="entry name" value="Ig-like_dom"/>
</dbReference>
<dbReference type="GO" id="GO:0007411">
    <property type="term" value="P:axon guidance"/>
    <property type="evidence" value="ECO:0007669"/>
    <property type="project" value="TreeGrafter"/>
</dbReference>
<evidence type="ECO:0000256" key="7">
    <source>
        <dbReference type="ARBA" id="ARBA00023319"/>
    </source>
</evidence>
<keyword evidence="3 8" id="KW-0732">Signal</keyword>
<dbReference type="InterPro" id="IPR003599">
    <property type="entry name" value="Ig_sub"/>
</dbReference>
<keyword evidence="4" id="KW-0677">Repeat</keyword>
<dbReference type="PROSITE" id="PS50835">
    <property type="entry name" value="IG_LIKE"/>
    <property type="match status" value="7"/>
</dbReference>
<dbReference type="GO" id="GO:0005576">
    <property type="term" value="C:extracellular region"/>
    <property type="evidence" value="ECO:0007669"/>
    <property type="project" value="UniProtKB-SubCell"/>
</dbReference>
<feature type="domain" description="Ig-like" evidence="9">
    <location>
        <begin position="947"/>
        <end position="1037"/>
    </location>
</feature>
<dbReference type="Pfam" id="PF07679">
    <property type="entry name" value="I-set"/>
    <property type="match status" value="4"/>
</dbReference>
<dbReference type="Pfam" id="PF25106">
    <property type="entry name" value="VWA_4"/>
    <property type="match status" value="1"/>
</dbReference>
<evidence type="ECO:0000256" key="5">
    <source>
        <dbReference type="ARBA" id="ARBA00023157"/>
    </source>
</evidence>
<dbReference type="FunFam" id="2.60.40.10:FF:000107">
    <property type="entry name" value="Myosin, light chain kinase a"/>
    <property type="match status" value="1"/>
</dbReference>
<proteinExistence type="predicted"/>
<dbReference type="CDD" id="cd00096">
    <property type="entry name" value="Ig"/>
    <property type="match status" value="1"/>
</dbReference>
<dbReference type="InterPro" id="IPR056475">
    <property type="entry name" value="GBD_Hemicentin/VWA7"/>
</dbReference>
<feature type="domain" description="Ig-like" evidence="9">
    <location>
        <begin position="853"/>
        <end position="942"/>
    </location>
</feature>
<dbReference type="InterPro" id="IPR003598">
    <property type="entry name" value="Ig_sub2"/>
</dbReference>
<organism evidence="10 11">
    <name type="scientific">Meloidogyne floridensis</name>
    <dbReference type="NCBI Taxonomy" id="298350"/>
    <lineage>
        <taxon>Eukaryota</taxon>
        <taxon>Metazoa</taxon>
        <taxon>Ecdysozoa</taxon>
        <taxon>Nematoda</taxon>
        <taxon>Chromadorea</taxon>
        <taxon>Rhabditida</taxon>
        <taxon>Tylenchina</taxon>
        <taxon>Tylenchomorpha</taxon>
        <taxon>Tylenchoidea</taxon>
        <taxon>Meloidogynidae</taxon>
        <taxon>Meloidogyninae</taxon>
        <taxon>Meloidogyne</taxon>
    </lineage>
</organism>
<keyword evidence="5" id="KW-1015">Disulfide bond</keyword>
<keyword evidence="10" id="KW-1185">Reference proteome</keyword>
<keyword evidence="6" id="KW-0325">Glycoprotein</keyword>
<name>A0A915P4A2_9BILA</name>
<dbReference type="GO" id="GO:0070593">
    <property type="term" value="P:dendrite self-avoidance"/>
    <property type="evidence" value="ECO:0007669"/>
    <property type="project" value="TreeGrafter"/>
</dbReference>
<evidence type="ECO:0000256" key="3">
    <source>
        <dbReference type="ARBA" id="ARBA00022729"/>
    </source>
</evidence>
<dbReference type="GO" id="GO:0030424">
    <property type="term" value="C:axon"/>
    <property type="evidence" value="ECO:0007669"/>
    <property type="project" value="TreeGrafter"/>
</dbReference>
<evidence type="ECO:0000256" key="2">
    <source>
        <dbReference type="ARBA" id="ARBA00022525"/>
    </source>
</evidence>
<feature type="domain" description="Ig-like" evidence="9">
    <location>
        <begin position="486"/>
        <end position="571"/>
    </location>
</feature>
<dbReference type="InterPro" id="IPR036465">
    <property type="entry name" value="vWFA_dom_sf"/>
</dbReference>
<dbReference type="Pfam" id="PF23560">
    <property type="entry name" value="GBD_Hemicentin"/>
    <property type="match status" value="1"/>
</dbReference>
<dbReference type="InterPro" id="IPR013783">
    <property type="entry name" value="Ig-like_fold"/>
</dbReference>
<dbReference type="GO" id="GO:0007156">
    <property type="term" value="P:homophilic cell adhesion via plasma membrane adhesion molecules"/>
    <property type="evidence" value="ECO:0007669"/>
    <property type="project" value="TreeGrafter"/>
</dbReference>
<evidence type="ECO:0000259" key="9">
    <source>
        <dbReference type="PROSITE" id="PS50835"/>
    </source>
</evidence>
<evidence type="ECO:0000313" key="11">
    <source>
        <dbReference type="WBParaSite" id="scf7180000423116.g10248"/>
    </source>
</evidence>
<dbReference type="AlphaFoldDB" id="A0A915P4A2"/>
<dbReference type="GO" id="GO:0005886">
    <property type="term" value="C:plasma membrane"/>
    <property type="evidence" value="ECO:0007669"/>
    <property type="project" value="TreeGrafter"/>
</dbReference>
<dbReference type="SUPFAM" id="SSF53300">
    <property type="entry name" value="vWA-like"/>
    <property type="match status" value="1"/>
</dbReference>
<dbReference type="SMART" id="SM00409">
    <property type="entry name" value="IG"/>
    <property type="match status" value="7"/>
</dbReference>
<dbReference type="InterPro" id="IPR056861">
    <property type="entry name" value="HMCN1-like_VWA"/>
</dbReference>
<keyword evidence="7" id="KW-0393">Immunoglobulin domain</keyword>
<dbReference type="PANTHER" id="PTHR10075:SF100">
    <property type="entry name" value="FASCICLIN-2"/>
    <property type="match status" value="1"/>
</dbReference>
<sequence>MQHDHSLLIISVLLTILIRTSISVNQIDYGHPLYELQLGQPADKEIYHLQRDVVEGVANIQPPPSPDVSSLTFVFDATGSMNEVSDPFITTDPDLFQQQLASVSVQGGGDCPEMALSGIKKALEVSLPGSYIYVFTDARSKDFHLESAVLNLIQEKQSSVVFVMTGDCGNRSAPGYKVFERIAAASFGQVFHLEKSHVNTVLEYVRHSVARRKVHILYEVREHGQTHTSLVPIDTSFSELVVSLAGVRDDSDLMDIELVDPHNRRIDKYEHDDGTINLKNIKLIRLLSPVPGIWRTHPRPVAGQPTYLLIKMTGLRPPGALEHVSLVDYSGNELYRNESRLYPGDGPYLHFVGPLIPPKIFFFVRVRGKDAQNYDFLRITPTAIAAVDVVGPRAYMAERLTANAYNAVNLTCSIESRVPFTVHWLFGSRTIDDQIKFTFPYRNTDTSTWTIDSVTPAHRGYYTCLVVSSLGNHSVSTFLESKELPPDIVSMRNVSVMLHETAFLHCITQSIERPRINWMHNHSLNVGNSAKTYTYDNGTLRIHDATFDDVGIYSCFARTSGGQSEETAWLTVMQPPSVRVEPRELFSVEGTTFTLKCITTGVPKPEVTWFFRGSPIFSDPKFYISQRDELIVSDVEDEDEGSYSCQAKNLAGNAIASAYVQIAVPPTIHVSQNKQMITKDDSIILDCQVISGIPPPTIVWWKDGRQLFNDRYIQIQEGGRLTIPRADISDAGTYACKAENIAGSAIKPLTLGVGSPPTILPSPETVYVQIGQTATLNCRVDGNPKPQIQWLKNGSPIDALIEEQLRYSHLPDDSLHIRGASLSDQSTFTCIVRNQFGEQRKRTNLVITGLVSPVLASLPSKMELVEGRDLQINCVVLLGNPRPEIEWFKDGQPLSKAISKEHVIFLRDGSLLLKNGSDAHKGTYTCKANSAAGNALQDVNVQLIMKPRMLQTDIEDVLVAKDGAQLEIPCPVLVPEGQVRPKVLWAHDSQPLNVNTPEYIVLPNLSLRILRVSSAHIGRYTCTAVNEAGKLEKTTLVLGIVLNLKIT</sequence>
<dbReference type="PANTHER" id="PTHR10075">
    <property type="entry name" value="BASIGIN RELATED"/>
    <property type="match status" value="1"/>
</dbReference>
<feature type="domain" description="Ig-like" evidence="9">
    <location>
        <begin position="757"/>
        <end position="848"/>
    </location>
</feature>
<evidence type="ECO:0000256" key="4">
    <source>
        <dbReference type="ARBA" id="ARBA00022737"/>
    </source>
</evidence>
<feature type="domain" description="Ig-like" evidence="9">
    <location>
        <begin position="666"/>
        <end position="752"/>
    </location>
</feature>
<evidence type="ECO:0000313" key="10">
    <source>
        <dbReference type="Proteomes" id="UP000887560"/>
    </source>
</evidence>
<evidence type="ECO:0000256" key="1">
    <source>
        <dbReference type="ARBA" id="ARBA00004613"/>
    </source>
</evidence>
<dbReference type="SUPFAM" id="SSF48726">
    <property type="entry name" value="Immunoglobulin"/>
    <property type="match status" value="7"/>
</dbReference>
<reference evidence="11" key="1">
    <citation type="submission" date="2022-11" db="UniProtKB">
        <authorList>
            <consortium name="WormBaseParasite"/>
        </authorList>
    </citation>
    <scope>IDENTIFICATION</scope>
</reference>
<dbReference type="SMART" id="SM00408">
    <property type="entry name" value="IGc2"/>
    <property type="match status" value="7"/>
</dbReference>
<accession>A0A915P4A2</accession>
<dbReference type="Pfam" id="PF13927">
    <property type="entry name" value="Ig_3"/>
    <property type="match status" value="2"/>
</dbReference>
<dbReference type="InterPro" id="IPR013098">
    <property type="entry name" value="Ig_I-set"/>
</dbReference>
<feature type="domain" description="Ig-like" evidence="9">
    <location>
        <begin position="576"/>
        <end position="663"/>
    </location>
</feature>
<keyword evidence="2" id="KW-0964">Secreted</keyword>
<comment type="subcellular location">
    <subcellularLocation>
        <location evidence="1">Secreted</location>
    </subcellularLocation>
</comment>
<feature type="domain" description="Ig-like" evidence="9">
    <location>
        <begin position="392"/>
        <end position="476"/>
    </location>
</feature>
<dbReference type="Pfam" id="PF00047">
    <property type="entry name" value="ig"/>
    <property type="match status" value="1"/>
</dbReference>